<feature type="domain" description="RNA polymerase sigma-70 region 2" evidence="7">
    <location>
        <begin position="25"/>
        <end position="91"/>
    </location>
</feature>
<dbReference type="InterPro" id="IPR014284">
    <property type="entry name" value="RNA_pol_sigma-70_dom"/>
</dbReference>
<dbReference type="Gene3D" id="1.10.1740.10">
    <property type="match status" value="1"/>
</dbReference>
<evidence type="ECO:0000256" key="4">
    <source>
        <dbReference type="ARBA" id="ARBA00023125"/>
    </source>
</evidence>
<proteinExistence type="inferred from homology"/>
<dbReference type="InterPro" id="IPR013249">
    <property type="entry name" value="RNA_pol_sigma70_r4_t2"/>
</dbReference>
<organism evidence="9 10">
    <name type="scientific">Candidatus Buchananbacteria bacterium RBG_13_36_9</name>
    <dbReference type="NCBI Taxonomy" id="1797530"/>
    <lineage>
        <taxon>Bacteria</taxon>
        <taxon>Candidatus Buchananiibacteriota</taxon>
    </lineage>
</organism>
<keyword evidence="3" id="KW-0731">Sigma factor</keyword>
<keyword evidence="4" id="KW-0238">DNA-binding</keyword>
<sequence>MNNLSDEQLVYDYLKHKDDQSLEILIARYLKPIYGFVYKHTNLLNEAEDISQEVFVKVWRNLKKFDQNKSFKTWLFQIAKNTAIDFMRQKKNIPFSAFETDEGDNPLTNSLIDQKPLPTEIFDQKNLAEKLTESINKLSEKYRQVLDLHYNNQFTFQEIAETLNEPVDTIKSRHRRAIIELREMLN</sequence>
<keyword evidence="6" id="KW-0175">Coiled coil</keyword>
<evidence type="ECO:0000256" key="3">
    <source>
        <dbReference type="ARBA" id="ARBA00023082"/>
    </source>
</evidence>
<evidence type="ECO:0000313" key="9">
    <source>
        <dbReference type="EMBL" id="OGY40909.1"/>
    </source>
</evidence>
<evidence type="ECO:0000313" key="10">
    <source>
        <dbReference type="Proteomes" id="UP000176498"/>
    </source>
</evidence>
<comment type="similarity">
    <text evidence="1">Belongs to the sigma-70 factor family. ECF subfamily.</text>
</comment>
<evidence type="ECO:0000256" key="2">
    <source>
        <dbReference type="ARBA" id="ARBA00023015"/>
    </source>
</evidence>
<dbReference type="PANTHER" id="PTHR43133:SF8">
    <property type="entry name" value="RNA POLYMERASE SIGMA FACTOR HI_1459-RELATED"/>
    <property type="match status" value="1"/>
</dbReference>
<evidence type="ECO:0000259" key="8">
    <source>
        <dbReference type="Pfam" id="PF08281"/>
    </source>
</evidence>
<dbReference type="AlphaFoldDB" id="A0A1G1XLK1"/>
<dbReference type="InterPro" id="IPR036388">
    <property type="entry name" value="WH-like_DNA-bd_sf"/>
</dbReference>
<dbReference type="GO" id="GO:0016987">
    <property type="term" value="F:sigma factor activity"/>
    <property type="evidence" value="ECO:0007669"/>
    <property type="project" value="UniProtKB-KW"/>
</dbReference>
<dbReference type="CDD" id="cd06171">
    <property type="entry name" value="Sigma70_r4"/>
    <property type="match status" value="1"/>
</dbReference>
<dbReference type="PANTHER" id="PTHR43133">
    <property type="entry name" value="RNA POLYMERASE ECF-TYPE SIGMA FACTO"/>
    <property type="match status" value="1"/>
</dbReference>
<dbReference type="SUPFAM" id="SSF88946">
    <property type="entry name" value="Sigma2 domain of RNA polymerase sigma factors"/>
    <property type="match status" value="1"/>
</dbReference>
<dbReference type="Proteomes" id="UP000176498">
    <property type="component" value="Unassembled WGS sequence"/>
</dbReference>
<dbReference type="GO" id="GO:0006352">
    <property type="term" value="P:DNA-templated transcription initiation"/>
    <property type="evidence" value="ECO:0007669"/>
    <property type="project" value="InterPro"/>
</dbReference>
<dbReference type="Pfam" id="PF04542">
    <property type="entry name" value="Sigma70_r2"/>
    <property type="match status" value="1"/>
</dbReference>
<gene>
    <name evidence="9" type="ORF">A2Y82_03510</name>
</gene>
<protein>
    <recommendedName>
        <fullName evidence="11">RNA polymerase subunit sigma-24</fullName>
    </recommendedName>
</protein>
<evidence type="ECO:0000256" key="5">
    <source>
        <dbReference type="ARBA" id="ARBA00023163"/>
    </source>
</evidence>
<dbReference type="Gene3D" id="1.10.10.10">
    <property type="entry name" value="Winged helix-like DNA-binding domain superfamily/Winged helix DNA-binding domain"/>
    <property type="match status" value="1"/>
</dbReference>
<name>A0A1G1XLK1_9BACT</name>
<dbReference type="SUPFAM" id="SSF88659">
    <property type="entry name" value="Sigma3 and sigma4 domains of RNA polymerase sigma factors"/>
    <property type="match status" value="1"/>
</dbReference>
<dbReference type="EMBL" id="MHHZ01000023">
    <property type="protein sequence ID" value="OGY40909.1"/>
    <property type="molecule type" value="Genomic_DNA"/>
</dbReference>
<feature type="domain" description="RNA polymerase sigma factor 70 region 4 type 2" evidence="8">
    <location>
        <begin position="129"/>
        <end position="178"/>
    </location>
</feature>
<reference evidence="9 10" key="1">
    <citation type="journal article" date="2016" name="Nat. Commun.">
        <title>Thousands of microbial genomes shed light on interconnected biogeochemical processes in an aquifer system.</title>
        <authorList>
            <person name="Anantharaman K."/>
            <person name="Brown C.T."/>
            <person name="Hug L.A."/>
            <person name="Sharon I."/>
            <person name="Castelle C.J."/>
            <person name="Probst A.J."/>
            <person name="Thomas B.C."/>
            <person name="Singh A."/>
            <person name="Wilkins M.J."/>
            <person name="Karaoz U."/>
            <person name="Brodie E.L."/>
            <person name="Williams K.H."/>
            <person name="Hubbard S.S."/>
            <person name="Banfield J.F."/>
        </authorList>
    </citation>
    <scope>NUCLEOTIDE SEQUENCE [LARGE SCALE GENOMIC DNA]</scope>
</reference>
<keyword evidence="5" id="KW-0804">Transcription</keyword>
<evidence type="ECO:0000259" key="7">
    <source>
        <dbReference type="Pfam" id="PF04542"/>
    </source>
</evidence>
<accession>A0A1G1XLK1</accession>
<comment type="caution">
    <text evidence="9">The sequence shown here is derived from an EMBL/GenBank/DDBJ whole genome shotgun (WGS) entry which is preliminary data.</text>
</comment>
<dbReference type="GO" id="GO:0003677">
    <property type="term" value="F:DNA binding"/>
    <property type="evidence" value="ECO:0007669"/>
    <property type="project" value="UniProtKB-KW"/>
</dbReference>
<dbReference type="InterPro" id="IPR013324">
    <property type="entry name" value="RNA_pol_sigma_r3/r4-like"/>
</dbReference>
<dbReference type="InterPro" id="IPR007627">
    <property type="entry name" value="RNA_pol_sigma70_r2"/>
</dbReference>
<evidence type="ECO:0000256" key="6">
    <source>
        <dbReference type="SAM" id="Coils"/>
    </source>
</evidence>
<dbReference type="NCBIfam" id="TIGR02937">
    <property type="entry name" value="sigma70-ECF"/>
    <property type="match status" value="1"/>
</dbReference>
<keyword evidence="2" id="KW-0805">Transcription regulation</keyword>
<feature type="coiled-coil region" evidence="6">
    <location>
        <begin position="121"/>
        <end position="148"/>
    </location>
</feature>
<evidence type="ECO:0008006" key="11">
    <source>
        <dbReference type="Google" id="ProtNLM"/>
    </source>
</evidence>
<dbReference type="Pfam" id="PF08281">
    <property type="entry name" value="Sigma70_r4_2"/>
    <property type="match status" value="1"/>
</dbReference>
<evidence type="ECO:0000256" key="1">
    <source>
        <dbReference type="ARBA" id="ARBA00010641"/>
    </source>
</evidence>
<dbReference type="InterPro" id="IPR013325">
    <property type="entry name" value="RNA_pol_sigma_r2"/>
</dbReference>
<dbReference type="InterPro" id="IPR039425">
    <property type="entry name" value="RNA_pol_sigma-70-like"/>
</dbReference>